<evidence type="ECO:0000256" key="5">
    <source>
        <dbReference type="SAM" id="MobiDB-lite"/>
    </source>
</evidence>
<dbReference type="PANTHER" id="PTHR36837:SF5">
    <property type="entry name" value="POLY-3-HYDROXYBUTYRATE SYNTHASE"/>
    <property type="match status" value="1"/>
</dbReference>
<evidence type="ECO:0000256" key="2">
    <source>
        <dbReference type="ARBA" id="ARBA00022490"/>
    </source>
</evidence>
<dbReference type="GO" id="GO:0005737">
    <property type="term" value="C:cytoplasm"/>
    <property type="evidence" value="ECO:0007669"/>
    <property type="project" value="UniProtKB-SubCell"/>
</dbReference>
<dbReference type="NCBIfam" id="TIGR01838">
    <property type="entry name" value="PHA_synth_I"/>
    <property type="match status" value="1"/>
</dbReference>
<feature type="domain" description="Poly-beta-hydroxybutyrate polymerase N-terminal" evidence="6">
    <location>
        <begin position="124"/>
        <end position="295"/>
    </location>
</feature>
<keyword evidence="2" id="KW-0963">Cytoplasm</keyword>
<dbReference type="KEGG" id="man:A11S_986"/>
<reference evidence="7 8" key="1">
    <citation type="journal article" date="2013" name="ISME J.">
        <title>By their genes ye shall know them: genomic signatures of predatory bacteria.</title>
        <authorList>
            <person name="Pasternak Z."/>
            <person name="Pietrokovski S."/>
            <person name="Rotem O."/>
            <person name="Gophna U."/>
            <person name="Lurie-Weinberger M.N."/>
            <person name="Jurkevitch E."/>
        </authorList>
    </citation>
    <scope>NUCLEOTIDE SEQUENCE [LARGE SCALE GENOMIC DNA]</scope>
    <source>
        <strain evidence="7">EPB</strain>
    </source>
</reference>
<feature type="region of interest" description="Disordered" evidence="5">
    <location>
        <begin position="1"/>
        <end position="24"/>
    </location>
</feature>
<evidence type="ECO:0000313" key="8">
    <source>
        <dbReference type="Proteomes" id="UP000011932"/>
    </source>
</evidence>
<dbReference type="PANTHER" id="PTHR36837">
    <property type="entry name" value="POLY(3-HYDROXYALKANOATE) POLYMERASE SUBUNIT PHAC"/>
    <property type="match status" value="1"/>
</dbReference>
<evidence type="ECO:0000256" key="4">
    <source>
        <dbReference type="ARBA" id="ARBA00023315"/>
    </source>
</evidence>
<evidence type="ECO:0000256" key="3">
    <source>
        <dbReference type="ARBA" id="ARBA00022679"/>
    </source>
</evidence>
<dbReference type="InterPro" id="IPR051321">
    <property type="entry name" value="PHA/PHB_synthase"/>
</dbReference>
<proteinExistence type="predicted"/>
<dbReference type="GO" id="GO:0042619">
    <property type="term" value="P:poly-hydroxybutyrate biosynthetic process"/>
    <property type="evidence" value="ECO:0007669"/>
    <property type="project" value="InterPro"/>
</dbReference>
<dbReference type="Gene3D" id="3.40.50.1820">
    <property type="entry name" value="alpha/beta hydrolase"/>
    <property type="match status" value="1"/>
</dbReference>
<dbReference type="Pfam" id="PF07167">
    <property type="entry name" value="PhaC_N"/>
    <property type="match status" value="1"/>
</dbReference>
<dbReference type="OrthoDB" id="7208816at2"/>
<evidence type="ECO:0000313" key="7">
    <source>
        <dbReference type="EMBL" id="AGH97806.1"/>
    </source>
</evidence>
<dbReference type="SUPFAM" id="SSF53474">
    <property type="entry name" value="alpha/beta-Hydrolases"/>
    <property type="match status" value="1"/>
</dbReference>
<dbReference type="EMBL" id="CP003538">
    <property type="protein sequence ID" value="AGH97806.1"/>
    <property type="molecule type" value="Genomic_DNA"/>
</dbReference>
<protein>
    <submittedName>
        <fullName evidence="7">Polyhydroxyalkanoic acid synthase</fullName>
    </submittedName>
</protein>
<dbReference type="PATRIC" id="fig|349215.9.peg.954"/>
<dbReference type="RefSeq" id="WP_015467351.1">
    <property type="nucleotide sequence ID" value="NC_020812.1"/>
</dbReference>
<dbReference type="InterPro" id="IPR029058">
    <property type="entry name" value="AB_hydrolase_fold"/>
</dbReference>
<dbReference type="HOGENOM" id="CLU_017387_1_0_5"/>
<dbReference type="GO" id="GO:0016746">
    <property type="term" value="F:acyltransferase activity"/>
    <property type="evidence" value="ECO:0007669"/>
    <property type="project" value="UniProtKB-KW"/>
</dbReference>
<evidence type="ECO:0000259" key="6">
    <source>
        <dbReference type="Pfam" id="PF07167"/>
    </source>
</evidence>
<evidence type="ECO:0000256" key="1">
    <source>
        <dbReference type="ARBA" id="ARBA00004496"/>
    </source>
</evidence>
<dbReference type="STRING" id="349215.A11S_986"/>
<comment type="subcellular location">
    <subcellularLocation>
        <location evidence="1">Cytoplasm</location>
    </subcellularLocation>
</comment>
<accession>M4VID5</accession>
<keyword evidence="4" id="KW-0012">Acyltransferase</keyword>
<gene>
    <name evidence="7" type="ORF">A11S_986</name>
</gene>
<dbReference type="AlphaFoldDB" id="M4VID5"/>
<keyword evidence="3" id="KW-0808">Transferase</keyword>
<dbReference type="Proteomes" id="UP000011932">
    <property type="component" value="Chromosome"/>
</dbReference>
<dbReference type="InterPro" id="IPR010963">
    <property type="entry name" value="PHA_synth_I"/>
</dbReference>
<name>M4VID5_9BACT</name>
<dbReference type="InterPro" id="IPR010941">
    <property type="entry name" value="PhaC_N"/>
</dbReference>
<organism evidence="7 8">
    <name type="scientific">Micavibrio aeruginosavorus EPB</name>
    <dbReference type="NCBI Taxonomy" id="349215"/>
    <lineage>
        <taxon>Bacteria</taxon>
        <taxon>Pseudomonadati</taxon>
        <taxon>Bdellovibrionota</taxon>
        <taxon>Bdellovibrionia</taxon>
        <taxon>Bdellovibrionales</taxon>
        <taxon>Pseudobdellovibrionaceae</taxon>
        <taxon>Micavibrio</taxon>
    </lineage>
</organism>
<sequence length="617" mass="70108">MTKKKTPTATPTDETKQAHQDLPFDPMALSKSLTEAYSQIQPIMQSWMQKQQEITMHHPGGMALDPMNATRAWVDFMQHLYSDPQKLTEMQAEYWRNWMTLWQDSARRMAGEDVTPHFAPDKGDRRFKNAAWQDSALFDFIKQSYLMSSRWMNDVVRKTEGLDPDTRRKVEFYTRQIVDAMAPSNFILTNPDVLQATIESNGENLVKGFQNLLEDLERGRGKLQISTTDYDAFKIGENIATTPGKVIYQNNLIQLIQYEPTTKDVYKRPLLIIPPWINKFYILDLRPDNSFIRYLLDKGQTVFIISWANPDKRLAMKTFADYMKDGILSALDAVEAATGEKDCNAIGYCLGGTLLTTALAWMKGRGKGEESRVASATFLTTLIDFEDAGDIKVFIDEEQLHAMESEMSERGFLAAQRLKDTFSLMRANDLIWSFVVNNYLLGREPFPFDLLYWNDDSTNMPAAMHSYYLRNMYIENKLTRPGAIKIDDVPIDAHKIDTPAYFLSTKEDHIAPWMATFSGARILGGDVQFTLAMSGHVAGVVNPPTSGKYGYWKNSNITSSPDTWLANAKHYEGSWWDDWIQWIEGKSGSKVPARKPGGGTLKPIENAPGSYVKARAE</sequence>